<keyword evidence="7 12" id="KW-0862">Zinc</keyword>
<keyword evidence="4" id="KW-0808">Transferase</keyword>
<evidence type="ECO:0000313" key="16">
    <source>
        <dbReference type="EMBL" id="ABV32984.1"/>
    </source>
</evidence>
<dbReference type="GO" id="GO:0046872">
    <property type="term" value="F:metal ion binding"/>
    <property type="evidence" value="ECO:0007669"/>
    <property type="project" value="UniProtKB-KW"/>
</dbReference>
<dbReference type="InterPro" id="IPR020536">
    <property type="entry name" value="ThiI_AANH"/>
</dbReference>
<feature type="binding site" evidence="12">
    <location>
        <position position="271"/>
    </location>
    <ligand>
        <name>Zn(2+)</name>
        <dbReference type="ChEBI" id="CHEBI:29105"/>
        <label>2</label>
    </ligand>
</feature>
<dbReference type="GO" id="GO:0002143">
    <property type="term" value="P:tRNA wobble position uridine thiolation"/>
    <property type="evidence" value="ECO:0007669"/>
    <property type="project" value="TreeGrafter"/>
</dbReference>
<evidence type="ECO:0000256" key="12">
    <source>
        <dbReference type="PIRSR" id="PIRSR004976-50"/>
    </source>
</evidence>
<feature type="binding site" evidence="13">
    <location>
        <position position="153"/>
    </location>
    <ligand>
        <name>ATP</name>
        <dbReference type="ChEBI" id="CHEBI:30616"/>
    </ligand>
</feature>
<feature type="binding site" evidence="12">
    <location>
        <position position="286"/>
    </location>
    <ligand>
        <name>Zn(2+)</name>
        <dbReference type="ChEBI" id="CHEBI:29105"/>
        <label>2</label>
    </ligand>
</feature>
<comment type="cofactor">
    <cofactor evidence="1">
        <name>Mg(2+)</name>
        <dbReference type="ChEBI" id="CHEBI:18420"/>
    </cofactor>
</comment>
<dbReference type="NCBIfam" id="TIGR00269">
    <property type="entry name" value="TIGR00269 family protein"/>
    <property type="match status" value="1"/>
</dbReference>
<protein>
    <submittedName>
        <fullName evidence="16">Thiamine biosynthesis protein</fullName>
    </submittedName>
</protein>
<reference evidence="16 17" key="2">
    <citation type="journal article" date="2009" name="Proc. Natl. Acad. Sci. U.S.A.">
        <title>On the chimeric nature, thermophilic origin, and phylogenetic placement of the Thermotogales.</title>
        <authorList>
            <person name="Zhaxybayeva O."/>
            <person name="Swithers K.S."/>
            <person name="Lapierre P."/>
            <person name="Fournier G.P."/>
            <person name="Bickhart D.M."/>
            <person name="DeBoy R.T."/>
            <person name="Nelson K.E."/>
            <person name="Nesbo C.L."/>
            <person name="Doolittle W.F."/>
            <person name="Gogarten J.P."/>
            <person name="Noll K.M."/>
        </authorList>
    </citation>
    <scope>NUCLEOTIDE SEQUENCE [LARGE SCALE GENOMIC DNA]</scope>
    <source>
        <strain evidence="17">ATCC BAA-301 / DSM 14385 / NBRC 107922 / TMO</strain>
    </source>
</reference>
<dbReference type="InterPro" id="IPR035107">
    <property type="entry name" value="tRNA_thiolation_TtcA_Ctu1"/>
</dbReference>
<dbReference type="GO" id="GO:0000049">
    <property type="term" value="F:tRNA binding"/>
    <property type="evidence" value="ECO:0007669"/>
    <property type="project" value="InterPro"/>
</dbReference>
<evidence type="ECO:0000313" key="17">
    <source>
        <dbReference type="Proteomes" id="UP000002016"/>
    </source>
</evidence>
<dbReference type="GO" id="GO:0002144">
    <property type="term" value="C:cytosolic tRNA wobble base thiouridylase complex"/>
    <property type="evidence" value="ECO:0007669"/>
    <property type="project" value="TreeGrafter"/>
</dbReference>
<evidence type="ECO:0000256" key="7">
    <source>
        <dbReference type="ARBA" id="ARBA00022833"/>
    </source>
</evidence>
<evidence type="ECO:0000256" key="3">
    <source>
        <dbReference type="ARBA" id="ARBA00022485"/>
    </source>
</evidence>
<organism evidence="16 17">
    <name type="scientific">Pseudothermotoga lettingae (strain ATCC BAA-301 / DSM 14385 / NBRC 107922 / TMO)</name>
    <name type="common">Thermotoga lettingae</name>
    <dbReference type="NCBI Taxonomy" id="416591"/>
    <lineage>
        <taxon>Bacteria</taxon>
        <taxon>Thermotogati</taxon>
        <taxon>Thermotogota</taxon>
        <taxon>Thermotogae</taxon>
        <taxon>Thermotogales</taxon>
        <taxon>Thermotogaceae</taxon>
        <taxon>Pseudothermotoga</taxon>
    </lineage>
</organism>
<evidence type="ECO:0000259" key="15">
    <source>
        <dbReference type="Pfam" id="PF22082"/>
    </source>
</evidence>
<dbReference type="RefSeq" id="WP_012002465.1">
    <property type="nucleotide sequence ID" value="NC_009828.1"/>
</dbReference>
<dbReference type="eggNOG" id="COG0037">
    <property type="taxonomic scope" value="Bacteria"/>
</dbReference>
<keyword evidence="11" id="KW-0411">Iron-sulfur</keyword>
<keyword evidence="3" id="KW-0004">4Fe-4S</keyword>
<keyword evidence="10" id="KW-0408">Iron</keyword>
<dbReference type="GO" id="GO:0051539">
    <property type="term" value="F:4 iron, 4 sulfur cluster binding"/>
    <property type="evidence" value="ECO:0007669"/>
    <property type="project" value="UniProtKB-KW"/>
</dbReference>
<dbReference type="Pfam" id="PF22082">
    <property type="entry name" value="TtuA_LIM_N"/>
    <property type="match status" value="1"/>
</dbReference>
<feature type="binding site" evidence="13">
    <location>
        <position position="79"/>
    </location>
    <ligand>
        <name>ATP</name>
        <dbReference type="ChEBI" id="CHEBI:30616"/>
    </ligand>
</feature>
<proteinExistence type="predicted"/>
<feature type="binding site" evidence="12">
    <location>
        <position position="6"/>
    </location>
    <ligand>
        <name>Zn(2+)</name>
        <dbReference type="ChEBI" id="CHEBI:29105"/>
        <label>1</label>
    </ligand>
</feature>
<dbReference type="Gene3D" id="3.40.50.620">
    <property type="entry name" value="HUPs"/>
    <property type="match status" value="1"/>
</dbReference>
<feature type="binding site" evidence="12">
    <location>
        <position position="283"/>
    </location>
    <ligand>
        <name>Zn(2+)</name>
        <dbReference type="ChEBI" id="CHEBI:29105"/>
        <label>2</label>
    </ligand>
</feature>
<comment type="cofactor">
    <cofactor evidence="2">
        <name>[4Fe-4S] cluster</name>
        <dbReference type="ChEBI" id="CHEBI:49883"/>
    </cofactor>
</comment>
<feature type="binding site" evidence="12">
    <location>
        <position position="22"/>
    </location>
    <ligand>
        <name>Zn(2+)</name>
        <dbReference type="ChEBI" id="CHEBI:29105"/>
        <label>1</label>
    </ligand>
</feature>
<keyword evidence="6 13" id="KW-0547">Nucleotide-binding</keyword>
<dbReference type="Pfam" id="PF02568">
    <property type="entry name" value="ThiI"/>
    <property type="match status" value="1"/>
</dbReference>
<evidence type="ECO:0000256" key="11">
    <source>
        <dbReference type="ARBA" id="ARBA00023014"/>
    </source>
</evidence>
<evidence type="ECO:0000256" key="4">
    <source>
        <dbReference type="ARBA" id="ARBA00022679"/>
    </source>
</evidence>
<dbReference type="FunFam" id="3.40.50.620:FF:000174">
    <property type="entry name" value="ATPase, PP-loop superfamily"/>
    <property type="match status" value="1"/>
</dbReference>
<feature type="binding site" evidence="12">
    <location>
        <position position="3"/>
    </location>
    <ligand>
        <name>Zn(2+)</name>
        <dbReference type="ChEBI" id="CHEBI:29105"/>
        <label>1</label>
    </ligand>
</feature>
<keyword evidence="8 13" id="KW-0067">ATP-binding</keyword>
<keyword evidence="5 12" id="KW-0479">Metal-binding</keyword>
<dbReference type="OrthoDB" id="9801054at2"/>
<evidence type="ECO:0000256" key="2">
    <source>
        <dbReference type="ARBA" id="ARBA00001966"/>
    </source>
</evidence>
<dbReference type="InterPro" id="IPR014729">
    <property type="entry name" value="Rossmann-like_a/b/a_fold"/>
</dbReference>
<dbReference type="PIRSF" id="PIRSF004976">
    <property type="entry name" value="ATPase_YdaO"/>
    <property type="match status" value="1"/>
</dbReference>
<dbReference type="InterPro" id="IPR054306">
    <property type="entry name" value="TtuA-like_LIM_N"/>
</dbReference>
<dbReference type="AlphaFoldDB" id="A8F4A0"/>
<evidence type="ECO:0000256" key="6">
    <source>
        <dbReference type="ARBA" id="ARBA00022741"/>
    </source>
</evidence>
<keyword evidence="17" id="KW-1185">Reference proteome</keyword>
<evidence type="ECO:0000256" key="5">
    <source>
        <dbReference type="ARBA" id="ARBA00022723"/>
    </source>
</evidence>
<dbReference type="STRING" id="416591.Tlet_0417"/>
<dbReference type="KEGG" id="tle:Tlet_0417"/>
<dbReference type="InterPro" id="IPR000541">
    <property type="entry name" value="Ncs6/Tuc1/Ctu1"/>
</dbReference>
<feature type="domain" description="Thil AANH" evidence="14">
    <location>
        <begin position="47"/>
        <end position="167"/>
    </location>
</feature>
<keyword evidence="9" id="KW-0460">Magnesium</keyword>
<dbReference type="GO" id="GO:0004810">
    <property type="term" value="F:CCA tRNA nucleotidyltransferase activity"/>
    <property type="evidence" value="ECO:0007669"/>
    <property type="project" value="InterPro"/>
</dbReference>
<gene>
    <name evidence="16" type="ordered locus">Tlet_0417</name>
</gene>
<name>A8F4A0_PSELT</name>
<evidence type="ECO:0000256" key="8">
    <source>
        <dbReference type="ARBA" id="ARBA00022840"/>
    </source>
</evidence>
<accession>A8F4A0</accession>
<feature type="binding site" evidence="12">
    <location>
        <position position="274"/>
    </location>
    <ligand>
        <name>Zn(2+)</name>
        <dbReference type="ChEBI" id="CHEBI:29105"/>
        <label>2</label>
    </ligand>
</feature>
<feature type="binding site" evidence="13">
    <location>
        <position position="59"/>
    </location>
    <ligand>
        <name>ATP</name>
        <dbReference type="ChEBI" id="CHEBI:30616"/>
    </ligand>
</feature>
<dbReference type="GO" id="GO:0005524">
    <property type="term" value="F:ATP binding"/>
    <property type="evidence" value="ECO:0007669"/>
    <property type="project" value="UniProtKB-KW"/>
</dbReference>
<evidence type="ECO:0000256" key="13">
    <source>
        <dbReference type="PIRSR" id="PIRSR004976-51"/>
    </source>
</evidence>
<feature type="binding site" evidence="12">
    <location>
        <position position="25"/>
    </location>
    <ligand>
        <name>Zn(2+)</name>
        <dbReference type="ChEBI" id="CHEBI:29105"/>
        <label>1</label>
    </ligand>
</feature>
<dbReference type="Proteomes" id="UP000002016">
    <property type="component" value="Chromosome"/>
</dbReference>
<evidence type="ECO:0000256" key="1">
    <source>
        <dbReference type="ARBA" id="ARBA00001946"/>
    </source>
</evidence>
<evidence type="ECO:0000256" key="9">
    <source>
        <dbReference type="ARBA" id="ARBA00022842"/>
    </source>
</evidence>
<sequence>MKCRKCSKTAVIRLRQHNTAFCEEHFNEYFEKRVERTINEYSMFNKSEKLLVAVSGGKDSSVAWYVLKKLGYTTSGLFIDLGTENNTEIVKKISEKTGEELLIVNGKQYFGGLTVAEISRIVKRPTCSICGLIRRYIMNKVAYEKNFDAVITGHNLDDEVSFLLGNVLNWQVEYIKRQAPVLESNGRLIKKAKPLVWLTEKEIYVYALINRLTFSTERCPFSKNASSLKYKKVLNELEITQPGVKLRFYKEFQKKDLFGSDNEEKARLSECAICGYPTTGKVCSFCRLEEMVKDAMGKQED</sequence>
<feature type="binding site" evidence="13">
    <location>
        <begin position="53"/>
        <end position="55"/>
    </location>
    <ligand>
        <name>ATP</name>
        <dbReference type="ChEBI" id="CHEBI:30616"/>
    </ligand>
</feature>
<dbReference type="HOGENOM" id="CLU_026481_1_1_0"/>
<evidence type="ECO:0000256" key="10">
    <source>
        <dbReference type="ARBA" id="ARBA00023004"/>
    </source>
</evidence>
<dbReference type="PANTHER" id="PTHR11807:SF27">
    <property type="entry name" value="TRNA-5-METHYLURIDINE(54) 2-SULFURTRANSFERASE"/>
    <property type="match status" value="1"/>
</dbReference>
<dbReference type="EMBL" id="CP000812">
    <property type="protein sequence ID" value="ABV32984.1"/>
    <property type="molecule type" value="Genomic_DNA"/>
</dbReference>
<dbReference type="PANTHER" id="PTHR11807">
    <property type="entry name" value="ATPASES OF THE PP SUPERFAMILY-RELATED"/>
    <property type="match status" value="1"/>
</dbReference>
<feature type="binding site" evidence="13">
    <location>
        <position position="158"/>
    </location>
    <ligand>
        <name>ATP</name>
        <dbReference type="ChEBI" id="CHEBI:30616"/>
    </ligand>
</feature>
<evidence type="ECO:0000259" key="14">
    <source>
        <dbReference type="Pfam" id="PF02568"/>
    </source>
</evidence>
<dbReference type="SUPFAM" id="SSF52402">
    <property type="entry name" value="Adenine nucleotide alpha hydrolases-like"/>
    <property type="match status" value="1"/>
</dbReference>
<reference evidence="16 17" key="1">
    <citation type="submission" date="2007-08" db="EMBL/GenBank/DDBJ databases">
        <title>Complete sequence of Thermotoga lettingae TMO.</title>
        <authorList>
            <consortium name="US DOE Joint Genome Institute"/>
            <person name="Copeland A."/>
            <person name="Lucas S."/>
            <person name="Lapidus A."/>
            <person name="Barry K."/>
            <person name="Glavina del Rio T."/>
            <person name="Dalin E."/>
            <person name="Tice H."/>
            <person name="Pitluck S."/>
            <person name="Foster B."/>
            <person name="Bruce D."/>
            <person name="Schmutz J."/>
            <person name="Larimer F."/>
            <person name="Land M."/>
            <person name="Hauser L."/>
            <person name="Kyrpides N."/>
            <person name="Mikhailova N."/>
            <person name="Nelson K."/>
            <person name="Gogarten J.P."/>
            <person name="Noll K."/>
            <person name="Richardson P."/>
        </authorList>
    </citation>
    <scope>NUCLEOTIDE SEQUENCE [LARGE SCALE GENOMIC DNA]</scope>
    <source>
        <strain evidence="17">ATCC BAA-301 / DSM 14385 / NBRC 107922 / TMO</strain>
    </source>
</reference>
<feature type="domain" description="2-thiouridine synthetase TtuA-like N-terminal LIM" evidence="15">
    <location>
        <begin position="2"/>
        <end position="27"/>
    </location>
</feature>